<proteinExistence type="predicted"/>
<organism evidence="5 6">
    <name type="scientific">Diaporthe vaccinii</name>
    <dbReference type="NCBI Taxonomy" id="105482"/>
    <lineage>
        <taxon>Eukaryota</taxon>
        <taxon>Fungi</taxon>
        <taxon>Dikarya</taxon>
        <taxon>Ascomycota</taxon>
        <taxon>Pezizomycotina</taxon>
        <taxon>Sordariomycetes</taxon>
        <taxon>Sordariomycetidae</taxon>
        <taxon>Diaporthales</taxon>
        <taxon>Diaporthaceae</taxon>
        <taxon>Diaporthe</taxon>
        <taxon>Diaporthe eres species complex</taxon>
    </lineage>
</organism>
<feature type="repeat" description="ANK" evidence="3">
    <location>
        <begin position="93"/>
        <end position="119"/>
    </location>
</feature>
<dbReference type="Pfam" id="PF12796">
    <property type="entry name" value="Ank_2"/>
    <property type="match status" value="1"/>
</dbReference>
<keyword evidence="2 3" id="KW-0040">ANK repeat</keyword>
<comment type="caution">
    <text evidence="5">The sequence shown here is derived from an EMBL/GenBank/DDBJ whole genome shotgun (WGS) entry which is preliminary data.</text>
</comment>
<evidence type="ECO:0000256" key="3">
    <source>
        <dbReference type="PROSITE-ProRule" id="PRU00023"/>
    </source>
</evidence>
<dbReference type="InterPro" id="IPR002110">
    <property type="entry name" value="Ankyrin_rpt"/>
</dbReference>
<name>A0ABR4EQW1_9PEZI</name>
<dbReference type="PROSITE" id="PS50181">
    <property type="entry name" value="FBOX"/>
    <property type="match status" value="1"/>
</dbReference>
<dbReference type="InterPro" id="IPR001810">
    <property type="entry name" value="F-box_dom"/>
</dbReference>
<dbReference type="Gene3D" id="1.25.40.20">
    <property type="entry name" value="Ankyrin repeat-containing domain"/>
    <property type="match status" value="2"/>
</dbReference>
<dbReference type="InterPro" id="IPR036770">
    <property type="entry name" value="Ankyrin_rpt-contain_sf"/>
</dbReference>
<evidence type="ECO:0000256" key="1">
    <source>
        <dbReference type="ARBA" id="ARBA00022737"/>
    </source>
</evidence>
<accession>A0ABR4EQW1</accession>
<dbReference type="PANTHER" id="PTHR24123:SF33">
    <property type="entry name" value="PROTEIN HOS4"/>
    <property type="match status" value="1"/>
</dbReference>
<evidence type="ECO:0000313" key="6">
    <source>
        <dbReference type="Proteomes" id="UP001600888"/>
    </source>
</evidence>
<dbReference type="InterPro" id="IPR051165">
    <property type="entry name" value="Multifunctional_ANK_Repeat"/>
</dbReference>
<evidence type="ECO:0000259" key="4">
    <source>
        <dbReference type="PROSITE" id="PS50181"/>
    </source>
</evidence>
<dbReference type="PROSITE" id="PS50297">
    <property type="entry name" value="ANK_REP_REGION"/>
    <property type="match status" value="1"/>
</dbReference>
<dbReference type="PANTHER" id="PTHR24123">
    <property type="entry name" value="ANKYRIN REPEAT-CONTAINING"/>
    <property type="match status" value="1"/>
</dbReference>
<evidence type="ECO:0000256" key="2">
    <source>
        <dbReference type="ARBA" id="ARBA00023043"/>
    </source>
</evidence>
<dbReference type="Pfam" id="PF00023">
    <property type="entry name" value="Ank"/>
    <property type="match status" value="1"/>
</dbReference>
<sequence length="548" mass="61606">MEILDLPNELILAFGEWADPPALSALASTSRRLHSLLNPLLYRRNAKEQHSAALIWAAANGRVDTAKLCLSYWADINTALALKEESQETDHPESGTPLHYAVRHGHDDLVRHLLANGADHQRWCTNLCACGTPRVRGTVNNETAILTSHWSPLHLAICKGHSSTAKILIDWGVSCEPLLQLSWNCGRRARQLQTFPINVMHEVAIHGNLDILNSLIFSKNRLETMINSVAFDGNTPLHFLAIMGPPDSAGLLDRLLSLDPDLNVPNNDLLRPIDCFVDEGNLHAARRLFQLGSRPYQLYRCIISACKKSLPRCDLPSGYKRQWVQERNDLVLSLIYHALEIGQLTRDVGENRRVSALWFGIFQIACVHPPLLRELLRDGFRPDLLTGEYSMLLKLVETLESERMPDHFRRSLLEAIRMLTRADDRWDRKGPRRKTALDYLVRDSDSVAPELRAALFKSLLGSRPPEQTGAEQAHLNQLAQYALGNRKMEIYGHLIRHGAKDLPGYRAPEQTNGGNATERQGLVALQWFKPDLKVVTANRLGMALGRSV</sequence>
<dbReference type="EMBL" id="JBAWTH010000034">
    <property type="protein sequence ID" value="KAL2284829.1"/>
    <property type="molecule type" value="Genomic_DNA"/>
</dbReference>
<keyword evidence="1" id="KW-0677">Repeat</keyword>
<keyword evidence="6" id="KW-1185">Reference proteome</keyword>
<feature type="repeat" description="ANK" evidence="3">
    <location>
        <begin position="232"/>
        <end position="267"/>
    </location>
</feature>
<evidence type="ECO:0000313" key="5">
    <source>
        <dbReference type="EMBL" id="KAL2284829.1"/>
    </source>
</evidence>
<dbReference type="SMART" id="SM00248">
    <property type="entry name" value="ANK"/>
    <property type="match status" value="5"/>
</dbReference>
<gene>
    <name evidence="5" type="ORF">FJTKL_08658</name>
</gene>
<protein>
    <recommendedName>
        <fullName evidence="4">F-box domain-containing protein</fullName>
    </recommendedName>
</protein>
<feature type="domain" description="F-box" evidence="4">
    <location>
        <begin position="1"/>
        <end position="45"/>
    </location>
</feature>
<dbReference type="PROSITE" id="PS50088">
    <property type="entry name" value="ANK_REPEAT"/>
    <property type="match status" value="2"/>
</dbReference>
<reference evidence="5 6" key="1">
    <citation type="submission" date="2024-03" db="EMBL/GenBank/DDBJ databases">
        <title>A high-quality draft genome sequence of Diaporthe vaccinii, a causative agent of upright dieback and viscid rot disease in cranberry plants.</title>
        <authorList>
            <person name="Sarrasin M."/>
            <person name="Lang B.F."/>
            <person name="Burger G."/>
        </authorList>
    </citation>
    <scope>NUCLEOTIDE SEQUENCE [LARGE SCALE GENOMIC DNA]</scope>
    <source>
        <strain evidence="5 6">IS7</strain>
    </source>
</reference>
<dbReference type="SUPFAM" id="SSF48403">
    <property type="entry name" value="Ankyrin repeat"/>
    <property type="match status" value="1"/>
</dbReference>
<dbReference type="Proteomes" id="UP001600888">
    <property type="component" value="Unassembled WGS sequence"/>
</dbReference>